<accession>A0ABQ5AUC3</accession>
<name>A0ABQ5AUC3_9ASTR</name>
<comment type="caution">
    <text evidence="2">The sequence shown here is derived from an EMBL/GenBank/DDBJ whole genome shotgun (WGS) entry which is preliminary data.</text>
</comment>
<reference evidence="2" key="2">
    <citation type="submission" date="2022-01" db="EMBL/GenBank/DDBJ databases">
        <authorList>
            <person name="Yamashiro T."/>
            <person name="Shiraishi A."/>
            <person name="Satake H."/>
            <person name="Nakayama K."/>
        </authorList>
    </citation>
    <scope>NUCLEOTIDE SEQUENCE</scope>
</reference>
<dbReference type="EMBL" id="BQNB010012652">
    <property type="protein sequence ID" value="GJT06246.1"/>
    <property type="molecule type" value="Genomic_DNA"/>
</dbReference>
<dbReference type="Proteomes" id="UP001151760">
    <property type="component" value="Unassembled WGS sequence"/>
</dbReference>
<keyword evidence="3" id="KW-1185">Reference proteome</keyword>
<feature type="region of interest" description="Disordered" evidence="1">
    <location>
        <begin position="244"/>
        <end position="289"/>
    </location>
</feature>
<evidence type="ECO:0000313" key="3">
    <source>
        <dbReference type="Proteomes" id="UP001151760"/>
    </source>
</evidence>
<sequence length="391" mass="45489">MEVPDAMTSDEIKKKAGYKYYMAKKVESEKAKIVYELEEQYVSPVKSGRGKGFMCYGDQVANVPNKLKKDVMHKIEIYQLDEFLRQKKQTLKGRSECWLTNKNYSSSDNRSDATLYSSCSDKPEGSANETNDADESYMDLSDYNPYGDDDDASKEADAKYEKEYEEVQLQRRQSHKKFKEYDQKLEALTNFNVSEAFEKAIQAKLKLLNRIHLNKSNDTHTTHQQLYDTLYESIFLDQDELDAQDEEPSLHKRSHENQDPPNNREEENKKKHQKDVGEPSSRSSRRNKSLMVIVQDDTPVMQPLDQANILIRNIPNQNGFQRSRVAVLSEAQWNSDEGDVSKPRSFERHMSKSIKPHPCFYNNDYTYLVDLNTEEKYTTSIIKPLVSENYK</sequence>
<gene>
    <name evidence="2" type="ORF">Tco_0840708</name>
</gene>
<evidence type="ECO:0000256" key="1">
    <source>
        <dbReference type="SAM" id="MobiDB-lite"/>
    </source>
</evidence>
<feature type="compositionally biased region" description="Polar residues" evidence="1">
    <location>
        <begin position="103"/>
        <end position="120"/>
    </location>
</feature>
<proteinExistence type="predicted"/>
<evidence type="ECO:0000313" key="2">
    <source>
        <dbReference type="EMBL" id="GJT06246.1"/>
    </source>
</evidence>
<protein>
    <submittedName>
        <fullName evidence="2">Uncharacterized protein</fullName>
    </submittedName>
</protein>
<reference evidence="2" key="1">
    <citation type="journal article" date="2022" name="Int. J. Mol. Sci.">
        <title>Draft Genome of Tanacetum Coccineum: Genomic Comparison of Closely Related Tanacetum-Family Plants.</title>
        <authorList>
            <person name="Yamashiro T."/>
            <person name="Shiraishi A."/>
            <person name="Nakayama K."/>
            <person name="Satake H."/>
        </authorList>
    </citation>
    <scope>NUCLEOTIDE SEQUENCE</scope>
</reference>
<feature type="compositionally biased region" description="Basic and acidic residues" evidence="1">
    <location>
        <begin position="255"/>
        <end position="277"/>
    </location>
</feature>
<organism evidence="2 3">
    <name type="scientific">Tanacetum coccineum</name>
    <dbReference type="NCBI Taxonomy" id="301880"/>
    <lineage>
        <taxon>Eukaryota</taxon>
        <taxon>Viridiplantae</taxon>
        <taxon>Streptophyta</taxon>
        <taxon>Embryophyta</taxon>
        <taxon>Tracheophyta</taxon>
        <taxon>Spermatophyta</taxon>
        <taxon>Magnoliopsida</taxon>
        <taxon>eudicotyledons</taxon>
        <taxon>Gunneridae</taxon>
        <taxon>Pentapetalae</taxon>
        <taxon>asterids</taxon>
        <taxon>campanulids</taxon>
        <taxon>Asterales</taxon>
        <taxon>Asteraceae</taxon>
        <taxon>Asteroideae</taxon>
        <taxon>Anthemideae</taxon>
        <taxon>Anthemidinae</taxon>
        <taxon>Tanacetum</taxon>
    </lineage>
</organism>
<feature type="region of interest" description="Disordered" evidence="1">
    <location>
        <begin position="103"/>
        <end position="161"/>
    </location>
</feature>